<feature type="domain" description="4Fe-4S ferredoxin-type" evidence="13">
    <location>
        <begin position="622"/>
        <end position="655"/>
    </location>
</feature>
<evidence type="ECO:0000256" key="8">
    <source>
        <dbReference type="ARBA" id="ARBA00023014"/>
    </source>
</evidence>
<evidence type="ECO:0000256" key="10">
    <source>
        <dbReference type="ARBA" id="ARBA00051291"/>
    </source>
</evidence>
<keyword evidence="2" id="KW-0004">4Fe-4S</keyword>
<evidence type="ECO:0000256" key="11">
    <source>
        <dbReference type="ARBA" id="ARBA00060924"/>
    </source>
</evidence>
<dbReference type="SUPFAM" id="SSF56176">
    <property type="entry name" value="FAD-binding/transporter-associated domain-like"/>
    <property type="match status" value="1"/>
</dbReference>
<evidence type="ECO:0000313" key="16">
    <source>
        <dbReference type="Proteomes" id="UP001139035"/>
    </source>
</evidence>
<accession>A0A9X1NZW1</accession>
<dbReference type="InterPro" id="IPR016164">
    <property type="entry name" value="FAD-linked_Oxase-like_C"/>
</dbReference>
<dbReference type="InterPro" id="IPR016166">
    <property type="entry name" value="FAD-bd_PCMH"/>
</dbReference>
<dbReference type="InterPro" id="IPR036318">
    <property type="entry name" value="FAD-bd_PCMH-like_sf"/>
</dbReference>
<evidence type="ECO:0000256" key="5">
    <source>
        <dbReference type="ARBA" id="ARBA00022827"/>
    </source>
</evidence>
<dbReference type="GO" id="GO:1903457">
    <property type="term" value="P:lactate catabolic process"/>
    <property type="evidence" value="ECO:0007669"/>
    <property type="project" value="TreeGrafter"/>
</dbReference>
<dbReference type="GO" id="GO:0051990">
    <property type="term" value="F:(R)-2-hydroxyglutarate dehydrogenase activity"/>
    <property type="evidence" value="ECO:0007669"/>
    <property type="project" value="UniProtKB-EC"/>
</dbReference>
<dbReference type="FunFam" id="3.30.70.2740:FF:000003">
    <property type="entry name" value="Oxidoreductase, FAD-binding, putative"/>
    <property type="match status" value="1"/>
</dbReference>
<evidence type="ECO:0000256" key="1">
    <source>
        <dbReference type="ARBA" id="ARBA00001974"/>
    </source>
</evidence>
<evidence type="ECO:0000256" key="4">
    <source>
        <dbReference type="ARBA" id="ARBA00022723"/>
    </source>
</evidence>
<dbReference type="InterPro" id="IPR017896">
    <property type="entry name" value="4Fe4S_Fe-S-bd"/>
</dbReference>
<keyword evidence="6" id="KW-0560">Oxidoreductase</keyword>
<dbReference type="GO" id="GO:0071949">
    <property type="term" value="F:FAD binding"/>
    <property type="evidence" value="ECO:0007669"/>
    <property type="project" value="InterPro"/>
</dbReference>
<organism evidence="15 16">
    <name type="scientific">Jiella avicenniae</name>
    <dbReference type="NCBI Taxonomy" id="2907202"/>
    <lineage>
        <taxon>Bacteria</taxon>
        <taxon>Pseudomonadati</taxon>
        <taxon>Pseudomonadota</taxon>
        <taxon>Alphaproteobacteria</taxon>
        <taxon>Hyphomicrobiales</taxon>
        <taxon>Aurantimonadaceae</taxon>
        <taxon>Jiella</taxon>
    </lineage>
</organism>
<comment type="catalytic activity">
    <reaction evidence="10">
        <text>(R)-2-hydroxyglutarate + A = 2-oxoglutarate + AH2</text>
        <dbReference type="Rhea" id="RHEA:38295"/>
        <dbReference type="ChEBI" id="CHEBI:13193"/>
        <dbReference type="ChEBI" id="CHEBI:15801"/>
        <dbReference type="ChEBI" id="CHEBI:16810"/>
        <dbReference type="ChEBI" id="CHEBI:17499"/>
        <dbReference type="EC" id="1.1.99.39"/>
    </reaction>
    <physiologicalReaction direction="left-to-right" evidence="10">
        <dbReference type="Rhea" id="RHEA:38296"/>
    </physiologicalReaction>
</comment>
<dbReference type="PANTHER" id="PTHR11748">
    <property type="entry name" value="D-LACTATE DEHYDROGENASE"/>
    <property type="match status" value="1"/>
</dbReference>
<dbReference type="Gene3D" id="3.30.465.10">
    <property type="match status" value="1"/>
</dbReference>
<sequence length="975" mass="104327">MTNLQVTRPLAREARGLSAFLAALGDEAYTGDVATNAATRTVMATDNSVYELLPAAVLFPREPDDLNRILRASARTKTPVVARGGGTGTNGQSLTTHVVVDCSRHLRAIESIDPERGLAVVQPGVILDELNRAAAPHGLFFAPAVSTASRATLGGMTATDASGKGSRHYGRTSDHIAAMEVALSDGSNWRAEPLDARALDAVCARQDLPGRLHRLLRDIVRDEADEIERVFPVMNRGLTGYNLKELNDADGRFRLSKVLAGSEGSLALTKRLTLKLLKKPPHRALMVVGYDDVIAALRDVGRLVEADPSAVEFIDDRILSLAKDDPIWADIAGTLATPPGREVKGLNFVEVEAGSGAELAAALARLEALPQAPSSAVTQTIVREPRIIAQLWSLRSKCVGLLGRMDPSRQGTAFVEDAAVPPQVLPDFVEGFRALLDAHGLAYGMFGHADVGCVHVRPALDMRIPEDAAKLKPVSDAVAALAQRHGGLIWGEHGKGFRGQYGPQILGDRLYAAMCRIKAAFDPDDRLNPGKIAAPSPDRKLERIDTVPFRGPMDATIPPARLGGFEKAVKCNGNGQCFGRDAFDAMCPSYKATGDRLQSPKGRAALMRAWLREDGALPDGEIATALHASLRTCLACKACASQCPVKVDIPSMRARFLSDWHETHRRPMRHRLLAAMETFAPAMRALPGLANAGLGLAAPLLRALDLVDLPAIRPARGERRRLDDRDDRPGVVLIEDTFTATWDGGVVEAAETLFETLGYRVHRVAAQANGKALHVLGKLDRFEATARRALAREAELVTSGMPLVGIEPAVNCLHADEYRELRKAPSPVVSVEAFLASEIAVGRIAPRTGQGSASFALFQHCTGKTADPASTGRWLAIFRHLGLDLDPEDTGCCGMSGFFGHEAPNAEMSKKLFAMSWQPKLARHAPGTALATGFSCRCQAKRMGAGRLPHPVEVLAEAVASGLPATSSNVSGSIG</sequence>
<dbReference type="InterPro" id="IPR016171">
    <property type="entry name" value="Vanillyl_alc_oxidase_C-sub2"/>
</dbReference>
<dbReference type="PROSITE" id="PS51379">
    <property type="entry name" value="4FE4S_FER_2"/>
    <property type="match status" value="1"/>
</dbReference>
<dbReference type="RefSeq" id="WP_233719888.1">
    <property type="nucleotide sequence ID" value="NZ_JAJUWU010000011.1"/>
</dbReference>
<keyword evidence="16" id="KW-1185">Reference proteome</keyword>
<evidence type="ECO:0000256" key="2">
    <source>
        <dbReference type="ARBA" id="ARBA00022485"/>
    </source>
</evidence>
<dbReference type="GO" id="GO:0004458">
    <property type="term" value="F:D-lactate dehydrogenase (cytochrome) activity"/>
    <property type="evidence" value="ECO:0007669"/>
    <property type="project" value="TreeGrafter"/>
</dbReference>
<keyword evidence="7" id="KW-0408">Iron</keyword>
<dbReference type="SUPFAM" id="SSF55103">
    <property type="entry name" value="FAD-linked oxidases, C-terminal domain"/>
    <property type="match status" value="1"/>
</dbReference>
<gene>
    <name evidence="15" type="ORF">LZD57_12895</name>
</gene>
<dbReference type="Pfam" id="PF01565">
    <property type="entry name" value="FAD_binding_4"/>
    <property type="match status" value="1"/>
</dbReference>
<dbReference type="PANTHER" id="PTHR11748:SF119">
    <property type="entry name" value="D-2-HYDROXYGLUTARATE DEHYDROGENASE"/>
    <property type="match status" value="1"/>
</dbReference>
<dbReference type="InterPro" id="IPR009051">
    <property type="entry name" value="Helical_ferredxn"/>
</dbReference>
<dbReference type="GO" id="GO:0046872">
    <property type="term" value="F:metal ion binding"/>
    <property type="evidence" value="ECO:0007669"/>
    <property type="project" value="UniProtKB-KW"/>
</dbReference>
<dbReference type="EMBL" id="JAJUWU010000011">
    <property type="protein sequence ID" value="MCE7028890.1"/>
    <property type="molecule type" value="Genomic_DNA"/>
</dbReference>
<dbReference type="Gene3D" id="3.30.70.2740">
    <property type="match status" value="1"/>
</dbReference>
<dbReference type="GO" id="GO:0051539">
    <property type="term" value="F:4 iron, 4 sulfur cluster binding"/>
    <property type="evidence" value="ECO:0007669"/>
    <property type="project" value="UniProtKB-KW"/>
</dbReference>
<dbReference type="GO" id="GO:0008720">
    <property type="term" value="F:D-lactate dehydrogenase (NAD+) activity"/>
    <property type="evidence" value="ECO:0007669"/>
    <property type="project" value="TreeGrafter"/>
</dbReference>
<dbReference type="SUPFAM" id="SSF46548">
    <property type="entry name" value="alpha-helical ferredoxin"/>
    <property type="match status" value="1"/>
</dbReference>
<feature type="domain" description="FAD-binding PCMH-type" evidence="14">
    <location>
        <begin position="50"/>
        <end position="279"/>
    </location>
</feature>
<proteinExistence type="inferred from homology"/>
<evidence type="ECO:0000256" key="3">
    <source>
        <dbReference type="ARBA" id="ARBA00022630"/>
    </source>
</evidence>
<name>A0A9X1NZW1_9HYPH</name>
<evidence type="ECO:0000259" key="13">
    <source>
        <dbReference type="PROSITE" id="PS51379"/>
    </source>
</evidence>
<dbReference type="InterPro" id="IPR017900">
    <property type="entry name" value="4Fe4S_Fe_S_CS"/>
</dbReference>
<comment type="similarity">
    <text evidence="11">In the N-terminal section; belongs to the FAD-binding oxidoreductase/transferase type 4 family.</text>
</comment>
<evidence type="ECO:0000313" key="15">
    <source>
        <dbReference type="EMBL" id="MCE7028890.1"/>
    </source>
</evidence>
<reference evidence="15" key="1">
    <citation type="submission" date="2022-01" db="EMBL/GenBank/DDBJ databases">
        <title>Jiella avicenniae sp. nov., a novel endophytic bacterium isolated from bark of Avicennia marina.</title>
        <authorList>
            <person name="Tuo L."/>
        </authorList>
    </citation>
    <scope>NUCLEOTIDE SEQUENCE</scope>
    <source>
        <strain evidence="15">CBK1P-4</strain>
    </source>
</reference>
<dbReference type="InterPro" id="IPR006094">
    <property type="entry name" value="Oxid_FAD_bind_N"/>
</dbReference>
<dbReference type="Pfam" id="PF13183">
    <property type="entry name" value="Fer4_8"/>
    <property type="match status" value="1"/>
</dbReference>
<evidence type="ECO:0000259" key="14">
    <source>
        <dbReference type="PROSITE" id="PS51387"/>
    </source>
</evidence>
<dbReference type="InterPro" id="IPR016169">
    <property type="entry name" value="FAD-bd_PCMH_sub2"/>
</dbReference>
<evidence type="ECO:0000256" key="12">
    <source>
        <dbReference type="ARBA" id="ARBA00067680"/>
    </source>
</evidence>
<dbReference type="Pfam" id="PF02913">
    <property type="entry name" value="FAD-oxidase_C"/>
    <property type="match status" value="1"/>
</dbReference>
<dbReference type="Gene3D" id="1.10.1060.10">
    <property type="entry name" value="Alpha-helical ferredoxin"/>
    <property type="match status" value="1"/>
</dbReference>
<keyword evidence="4" id="KW-0479">Metal-binding</keyword>
<keyword evidence="8" id="KW-0411">Iron-sulfur</keyword>
<dbReference type="EC" id="1.1.99.39" evidence="9"/>
<dbReference type="PROSITE" id="PS51387">
    <property type="entry name" value="FAD_PCMH"/>
    <property type="match status" value="1"/>
</dbReference>
<evidence type="ECO:0000256" key="9">
    <source>
        <dbReference type="ARBA" id="ARBA00039003"/>
    </source>
</evidence>
<protein>
    <recommendedName>
        <fullName evidence="12">D-2-hydroxyglutarate dehydrogenase</fullName>
        <ecNumber evidence="9">1.1.99.39</ecNumber>
    </recommendedName>
</protein>
<dbReference type="Proteomes" id="UP001139035">
    <property type="component" value="Unassembled WGS sequence"/>
</dbReference>
<dbReference type="Gene3D" id="1.10.45.10">
    <property type="entry name" value="Vanillyl-alcohol Oxidase, Chain A, domain 4"/>
    <property type="match status" value="1"/>
</dbReference>
<keyword evidence="3" id="KW-0285">Flavoprotein</keyword>
<evidence type="ECO:0000256" key="6">
    <source>
        <dbReference type="ARBA" id="ARBA00023002"/>
    </source>
</evidence>
<evidence type="ECO:0000256" key="7">
    <source>
        <dbReference type="ARBA" id="ARBA00023004"/>
    </source>
</evidence>
<dbReference type="InterPro" id="IPR004113">
    <property type="entry name" value="FAD-bd_oxidored_4_C"/>
</dbReference>
<dbReference type="AlphaFoldDB" id="A0A9X1NZW1"/>
<comment type="caution">
    <text evidence="15">The sequence shown here is derived from an EMBL/GenBank/DDBJ whole genome shotgun (WGS) entry which is preliminary data.</text>
</comment>
<keyword evidence="5" id="KW-0274">FAD</keyword>
<comment type="cofactor">
    <cofactor evidence="1">
        <name>FAD</name>
        <dbReference type="ChEBI" id="CHEBI:57692"/>
    </cofactor>
</comment>
<dbReference type="PROSITE" id="PS00198">
    <property type="entry name" value="4FE4S_FER_1"/>
    <property type="match status" value="1"/>
</dbReference>